<dbReference type="Gene3D" id="3.90.180.10">
    <property type="entry name" value="Medium-chain alcohol dehydrogenases, catalytic domain"/>
    <property type="match status" value="1"/>
</dbReference>
<dbReference type="EMBL" id="JACGCM010002592">
    <property type="protein sequence ID" value="KAF6138398.1"/>
    <property type="molecule type" value="Genomic_DNA"/>
</dbReference>
<dbReference type="SUPFAM" id="SSF51735">
    <property type="entry name" value="NAD(P)-binding Rossmann-fold domains"/>
    <property type="match status" value="1"/>
</dbReference>
<dbReference type="PANTHER" id="PTHR43880">
    <property type="entry name" value="ALCOHOL DEHYDROGENASE"/>
    <property type="match status" value="1"/>
</dbReference>
<keyword evidence="4" id="KW-0862">Zinc</keyword>
<feature type="domain" description="Alcohol dehydrogenase-like C-terminal" evidence="6">
    <location>
        <begin position="5"/>
        <end position="105"/>
    </location>
</feature>
<proteinExistence type="predicted"/>
<dbReference type="Gene3D" id="3.40.50.720">
    <property type="entry name" value="NAD(P)-binding Rossmann-like Domain"/>
    <property type="match status" value="1"/>
</dbReference>
<comment type="cofactor">
    <cofactor evidence="1">
        <name>Zn(2+)</name>
        <dbReference type="ChEBI" id="CHEBI:29105"/>
    </cofactor>
</comment>
<protein>
    <recommendedName>
        <fullName evidence="6">Alcohol dehydrogenase-like C-terminal domain-containing protein</fullName>
    </recommendedName>
</protein>
<dbReference type="AlphaFoldDB" id="A0A7J7L782"/>
<feature type="region of interest" description="Disordered" evidence="5">
    <location>
        <begin position="242"/>
        <end position="329"/>
    </location>
</feature>
<comment type="caution">
    <text evidence="7">The sequence shown here is derived from an EMBL/GenBank/DDBJ whole genome shotgun (WGS) entry which is preliminary data.</text>
</comment>
<reference evidence="7 8" key="1">
    <citation type="journal article" date="2020" name="IScience">
        <title>Genome Sequencing of the Endangered Kingdonia uniflora (Circaeasteraceae, Ranunculales) Reveals Potential Mechanisms of Evolutionary Specialization.</title>
        <authorList>
            <person name="Sun Y."/>
            <person name="Deng T."/>
            <person name="Zhang A."/>
            <person name="Moore M.J."/>
            <person name="Landis J.B."/>
            <person name="Lin N."/>
            <person name="Zhang H."/>
            <person name="Zhang X."/>
            <person name="Huang J."/>
            <person name="Zhang X."/>
            <person name="Sun H."/>
            <person name="Wang H."/>
        </authorList>
    </citation>
    <scope>NUCLEOTIDE SEQUENCE [LARGE SCALE GENOMIC DNA]</scope>
    <source>
        <strain evidence="7">TB1705</strain>
        <tissue evidence="7">Leaf</tissue>
    </source>
</reference>
<keyword evidence="3" id="KW-0479">Metal-binding</keyword>
<dbReference type="Proteomes" id="UP000541444">
    <property type="component" value="Unassembled WGS sequence"/>
</dbReference>
<comment type="subunit">
    <text evidence="2">Homodimer.</text>
</comment>
<dbReference type="PANTHER" id="PTHR43880:SF26">
    <property type="entry name" value="ALCOHOL DEHYDROGENASE CLASS-P"/>
    <property type="match status" value="1"/>
</dbReference>
<sequence length="329" mass="36854">MERLIAKKFGVTEFVNPKDHDKPVQEVVAEMTNGVVSSIECIGSTTAMISSFECVHDGWGVVVLVGVQNKDDAFKILSIDLLNERTLEGTFFKNYKPHSNIPAVVEKYIKGSHKLTRRLNSCLKEKASCPWEIWRARWKFQYDGVQLNKKSVTTKVTKRLSDMNCKFKVTKSCSFFDNITLQILKLQTKRVKHKPARIIRWRKPNVGVFKLNSDGSTLRNGQCGPGGEVTNQDLAGTNITLRDEPRKKRNGKAGRIKGALEKGKGKKRTCPMQNGNPGGSNQESVRATTNASKRSLNSKVSTSSHAHEQHVDENVESVMSHVQPNVYNE</sequence>
<evidence type="ECO:0000256" key="1">
    <source>
        <dbReference type="ARBA" id="ARBA00001947"/>
    </source>
</evidence>
<dbReference type="FunFam" id="3.40.50.720:FF:000003">
    <property type="entry name" value="S-(hydroxymethyl)glutathione dehydrogenase"/>
    <property type="match status" value="1"/>
</dbReference>
<dbReference type="InterPro" id="IPR036291">
    <property type="entry name" value="NAD(P)-bd_dom_sf"/>
</dbReference>
<feature type="non-terminal residue" evidence="7">
    <location>
        <position position="1"/>
    </location>
</feature>
<organism evidence="7 8">
    <name type="scientific">Kingdonia uniflora</name>
    <dbReference type="NCBI Taxonomy" id="39325"/>
    <lineage>
        <taxon>Eukaryota</taxon>
        <taxon>Viridiplantae</taxon>
        <taxon>Streptophyta</taxon>
        <taxon>Embryophyta</taxon>
        <taxon>Tracheophyta</taxon>
        <taxon>Spermatophyta</taxon>
        <taxon>Magnoliopsida</taxon>
        <taxon>Ranunculales</taxon>
        <taxon>Circaeasteraceae</taxon>
        <taxon>Kingdonia</taxon>
    </lineage>
</organism>
<evidence type="ECO:0000256" key="4">
    <source>
        <dbReference type="ARBA" id="ARBA00022833"/>
    </source>
</evidence>
<evidence type="ECO:0000313" key="8">
    <source>
        <dbReference type="Proteomes" id="UP000541444"/>
    </source>
</evidence>
<dbReference type="InterPro" id="IPR013149">
    <property type="entry name" value="ADH-like_C"/>
</dbReference>
<evidence type="ECO:0000256" key="3">
    <source>
        <dbReference type="ARBA" id="ARBA00022723"/>
    </source>
</evidence>
<evidence type="ECO:0000259" key="6">
    <source>
        <dbReference type="Pfam" id="PF00107"/>
    </source>
</evidence>
<name>A0A7J7L782_9MAGN</name>
<gene>
    <name evidence="7" type="ORF">GIB67_030142</name>
</gene>
<dbReference type="Pfam" id="PF00107">
    <property type="entry name" value="ADH_zinc_N"/>
    <property type="match status" value="1"/>
</dbReference>
<dbReference type="GO" id="GO:0051903">
    <property type="term" value="F:S-(hydroxymethyl)glutathione dehydrogenase [NAD(P)+] activity"/>
    <property type="evidence" value="ECO:0007669"/>
    <property type="project" value="TreeGrafter"/>
</dbReference>
<dbReference type="GO" id="GO:0008270">
    <property type="term" value="F:zinc ion binding"/>
    <property type="evidence" value="ECO:0007669"/>
    <property type="project" value="TreeGrafter"/>
</dbReference>
<dbReference type="GO" id="GO:0005829">
    <property type="term" value="C:cytosol"/>
    <property type="evidence" value="ECO:0007669"/>
    <property type="project" value="TreeGrafter"/>
</dbReference>
<dbReference type="OrthoDB" id="417550at2759"/>
<dbReference type="GO" id="GO:0046294">
    <property type="term" value="P:formaldehyde catabolic process"/>
    <property type="evidence" value="ECO:0007669"/>
    <property type="project" value="TreeGrafter"/>
</dbReference>
<feature type="compositionally biased region" description="Polar residues" evidence="5">
    <location>
        <begin position="320"/>
        <end position="329"/>
    </location>
</feature>
<feature type="compositionally biased region" description="Polar residues" evidence="5">
    <location>
        <begin position="271"/>
        <end position="304"/>
    </location>
</feature>
<evidence type="ECO:0000256" key="2">
    <source>
        <dbReference type="ARBA" id="ARBA00011738"/>
    </source>
</evidence>
<keyword evidence="8" id="KW-1185">Reference proteome</keyword>
<accession>A0A7J7L782</accession>
<evidence type="ECO:0000313" key="7">
    <source>
        <dbReference type="EMBL" id="KAF6138398.1"/>
    </source>
</evidence>
<evidence type="ECO:0000256" key="5">
    <source>
        <dbReference type="SAM" id="MobiDB-lite"/>
    </source>
</evidence>